<dbReference type="GO" id="GO:0003700">
    <property type="term" value="F:DNA-binding transcription factor activity"/>
    <property type="evidence" value="ECO:0007669"/>
    <property type="project" value="InterPro"/>
</dbReference>
<evidence type="ECO:0000256" key="2">
    <source>
        <dbReference type="ARBA" id="ARBA00023125"/>
    </source>
</evidence>
<organism evidence="5 6">
    <name type="scientific">Streptomyces armeniacus</name>
    <dbReference type="NCBI Taxonomy" id="83291"/>
    <lineage>
        <taxon>Bacteria</taxon>
        <taxon>Bacillati</taxon>
        <taxon>Actinomycetota</taxon>
        <taxon>Actinomycetes</taxon>
        <taxon>Kitasatosporales</taxon>
        <taxon>Streptomycetaceae</taxon>
        <taxon>Streptomyces</taxon>
    </lineage>
</organism>
<dbReference type="InterPro" id="IPR011711">
    <property type="entry name" value="GntR_C"/>
</dbReference>
<dbReference type="PANTHER" id="PTHR43537:SF5">
    <property type="entry name" value="UXU OPERON TRANSCRIPTIONAL REGULATOR"/>
    <property type="match status" value="1"/>
</dbReference>
<evidence type="ECO:0000256" key="1">
    <source>
        <dbReference type="ARBA" id="ARBA00023015"/>
    </source>
</evidence>
<dbReference type="Gene3D" id="1.20.120.530">
    <property type="entry name" value="GntR ligand-binding domain-like"/>
    <property type="match status" value="1"/>
</dbReference>
<dbReference type="SUPFAM" id="SSF46785">
    <property type="entry name" value="Winged helix' DNA-binding domain"/>
    <property type="match status" value="1"/>
</dbReference>
<dbReference type="KEGG" id="sarm:DVA86_07375"/>
<evidence type="ECO:0000313" key="6">
    <source>
        <dbReference type="Proteomes" id="UP000254425"/>
    </source>
</evidence>
<evidence type="ECO:0000313" key="5">
    <source>
        <dbReference type="EMBL" id="AXK32500.1"/>
    </source>
</evidence>
<keyword evidence="2" id="KW-0238">DNA-binding</keyword>
<keyword evidence="1" id="KW-0805">Transcription regulation</keyword>
<feature type="domain" description="HTH gntR-type" evidence="4">
    <location>
        <begin position="10"/>
        <end position="77"/>
    </location>
</feature>
<dbReference type="PANTHER" id="PTHR43537">
    <property type="entry name" value="TRANSCRIPTIONAL REGULATOR, GNTR FAMILY"/>
    <property type="match status" value="1"/>
</dbReference>
<dbReference type="InterPro" id="IPR036388">
    <property type="entry name" value="WH-like_DNA-bd_sf"/>
</dbReference>
<protein>
    <submittedName>
        <fullName evidence="5">GntR family transcriptional regulator</fullName>
    </submittedName>
</protein>
<dbReference type="Gene3D" id="1.10.10.10">
    <property type="entry name" value="Winged helix-like DNA-binding domain superfamily/Winged helix DNA-binding domain"/>
    <property type="match status" value="1"/>
</dbReference>
<dbReference type="InterPro" id="IPR000524">
    <property type="entry name" value="Tscrpt_reg_HTH_GntR"/>
</dbReference>
<reference evidence="5 6" key="1">
    <citation type="submission" date="2018-07" db="EMBL/GenBank/DDBJ databases">
        <title>Draft genome of the type strain Streptomyces armeniacus ATCC 15676.</title>
        <authorList>
            <person name="Labana P."/>
            <person name="Gosse J.T."/>
            <person name="Boddy C.N."/>
        </authorList>
    </citation>
    <scope>NUCLEOTIDE SEQUENCE [LARGE SCALE GENOMIC DNA]</scope>
    <source>
        <strain evidence="5 6">ATCC 15676</strain>
    </source>
</reference>
<dbReference type="SMART" id="SM00895">
    <property type="entry name" value="FCD"/>
    <property type="match status" value="1"/>
</dbReference>
<dbReference type="EMBL" id="CP031320">
    <property type="protein sequence ID" value="AXK32500.1"/>
    <property type="molecule type" value="Genomic_DNA"/>
</dbReference>
<dbReference type="Pfam" id="PF07729">
    <property type="entry name" value="FCD"/>
    <property type="match status" value="1"/>
</dbReference>
<sequence>MSVDQGGSANSARARAYEWVREAILLGRYPEGAFLEEKILSEEAGVSRTPVREALHRLAAEGFIDLPPRRGAQVRRVTVGEMIETYEMRQVLEIHGFRILCEKQIEIPPEQAELLDRMGDADLLERSRNGDREAIAEHAKFDFRFHCGFVAATGNSVLLDLFRSLQPRHQRIGVSAITIRPNRLPVIMREHHSLLAALVKHDFERAADTLRTHLNPDDTVVAHLK</sequence>
<dbReference type="SUPFAM" id="SSF48008">
    <property type="entry name" value="GntR ligand-binding domain-like"/>
    <property type="match status" value="1"/>
</dbReference>
<dbReference type="CDD" id="cd07377">
    <property type="entry name" value="WHTH_GntR"/>
    <property type="match status" value="1"/>
</dbReference>
<dbReference type="InterPro" id="IPR008920">
    <property type="entry name" value="TF_FadR/GntR_C"/>
</dbReference>
<dbReference type="Pfam" id="PF00392">
    <property type="entry name" value="GntR"/>
    <property type="match status" value="1"/>
</dbReference>
<dbReference type="InterPro" id="IPR036390">
    <property type="entry name" value="WH_DNA-bd_sf"/>
</dbReference>
<dbReference type="PROSITE" id="PS50949">
    <property type="entry name" value="HTH_GNTR"/>
    <property type="match status" value="1"/>
</dbReference>
<evidence type="ECO:0000259" key="4">
    <source>
        <dbReference type="PROSITE" id="PS50949"/>
    </source>
</evidence>
<dbReference type="PRINTS" id="PR00035">
    <property type="entry name" value="HTHGNTR"/>
</dbReference>
<evidence type="ECO:0000256" key="3">
    <source>
        <dbReference type="ARBA" id="ARBA00023163"/>
    </source>
</evidence>
<name>A0A345XLI4_9ACTN</name>
<proteinExistence type="predicted"/>
<dbReference type="SMART" id="SM00345">
    <property type="entry name" value="HTH_GNTR"/>
    <property type="match status" value="1"/>
</dbReference>
<gene>
    <name evidence="5" type="ORF">DVA86_07375</name>
</gene>
<dbReference type="Proteomes" id="UP000254425">
    <property type="component" value="Chromosome"/>
</dbReference>
<dbReference type="GO" id="GO:0003677">
    <property type="term" value="F:DNA binding"/>
    <property type="evidence" value="ECO:0007669"/>
    <property type="project" value="UniProtKB-KW"/>
</dbReference>
<keyword evidence="3" id="KW-0804">Transcription</keyword>
<keyword evidence="6" id="KW-1185">Reference proteome</keyword>
<dbReference type="AlphaFoldDB" id="A0A345XLI4"/>
<accession>A0A345XLI4</accession>
<dbReference type="RefSeq" id="WP_208876750.1">
    <property type="nucleotide sequence ID" value="NZ_CP031320.1"/>
</dbReference>